<keyword evidence="2" id="KW-0472">Membrane</keyword>
<proteinExistence type="predicted"/>
<reference evidence="3" key="2">
    <citation type="submission" date="2016-06" db="EMBL/GenBank/DDBJ databases">
        <title>The genome of a short-lived fish provides insights into sex chromosome evolution and the genetic control of aging.</title>
        <authorList>
            <person name="Reichwald K."/>
            <person name="Felder M."/>
            <person name="Petzold A."/>
            <person name="Koch P."/>
            <person name="Groth M."/>
            <person name="Platzer M."/>
        </authorList>
    </citation>
    <scope>NUCLEOTIDE SEQUENCE</scope>
    <source>
        <tissue evidence="3">Brain</tissue>
    </source>
</reference>
<organism evidence="3">
    <name type="scientific">Iconisemion striatum</name>
    <dbReference type="NCBI Taxonomy" id="60296"/>
    <lineage>
        <taxon>Eukaryota</taxon>
        <taxon>Metazoa</taxon>
        <taxon>Chordata</taxon>
        <taxon>Craniata</taxon>
        <taxon>Vertebrata</taxon>
        <taxon>Euteleostomi</taxon>
        <taxon>Actinopterygii</taxon>
        <taxon>Neopterygii</taxon>
        <taxon>Teleostei</taxon>
        <taxon>Neoteleostei</taxon>
        <taxon>Acanthomorphata</taxon>
        <taxon>Ovalentaria</taxon>
        <taxon>Atherinomorphae</taxon>
        <taxon>Cyprinodontiformes</taxon>
        <taxon>Nothobranchiidae</taxon>
        <taxon>Iconisemion</taxon>
    </lineage>
</organism>
<dbReference type="SUPFAM" id="SSF54452">
    <property type="entry name" value="MHC antigen-recognition domain"/>
    <property type="match status" value="1"/>
</dbReference>
<evidence type="ECO:0000313" key="3">
    <source>
        <dbReference type="EMBL" id="SBP05478.1"/>
    </source>
</evidence>
<evidence type="ECO:0000256" key="2">
    <source>
        <dbReference type="SAM" id="Phobius"/>
    </source>
</evidence>
<feature type="transmembrane region" description="Helical" evidence="2">
    <location>
        <begin position="186"/>
        <end position="206"/>
    </location>
</feature>
<name>A0A1A7WI84_9TELE</name>
<accession>A0A1A7WI84</accession>
<keyword evidence="2" id="KW-1133">Transmembrane helix</keyword>
<keyword evidence="2" id="KW-0812">Transmembrane</keyword>
<sequence length="242" mass="26847">NWAELEVEKKMHLYGVVLLVCHFLPEAVPLPVAIIVQIQQRGVVGDQHVTEQVLLNGVSLRSPTQEVKSILKSLSAGSLLPTTTFNHISALKNHTIIWSRECIKEGTLFHWSDRVFCDGKACLTLEHNNTWTAHIPQAETLKVVLDQQVELTGAERIRLWEGCMQLIKELQLSGEQAVSPFTLHPALVPLIAILTFFGLILLSILISNKLGSRHPGGVIGSVIHYPKDMDTGELQSRGYSLL</sequence>
<reference evidence="3" key="1">
    <citation type="submission" date="2016-05" db="EMBL/GenBank/DDBJ databases">
        <authorList>
            <person name="Lavstsen T."/>
            <person name="Jespersen J.S."/>
        </authorList>
    </citation>
    <scope>NUCLEOTIDE SEQUENCE</scope>
    <source>
        <tissue evidence="3">Brain</tissue>
    </source>
</reference>
<protein>
    <submittedName>
        <fullName evidence="3">Uncharacterized protein</fullName>
    </submittedName>
</protein>
<dbReference type="EMBL" id="HADW01004078">
    <property type="protein sequence ID" value="SBP05478.1"/>
    <property type="molecule type" value="Transcribed_RNA"/>
</dbReference>
<dbReference type="AlphaFoldDB" id="A0A1A7WI84"/>
<feature type="non-terminal residue" evidence="3">
    <location>
        <position position="1"/>
    </location>
</feature>
<feature type="non-terminal residue" evidence="3">
    <location>
        <position position="242"/>
    </location>
</feature>
<gene>
    <name evidence="3" type="primary">Nfu_g_1_020155</name>
</gene>
<evidence type="ECO:0000256" key="1">
    <source>
        <dbReference type="ARBA" id="ARBA00023180"/>
    </source>
</evidence>
<keyword evidence="1" id="KW-0325">Glycoprotein</keyword>
<dbReference type="InterPro" id="IPR011162">
    <property type="entry name" value="MHC_I/II-like_Ag-recog"/>
</dbReference>